<evidence type="ECO:0000313" key="2">
    <source>
        <dbReference type="Proteomes" id="UP000215884"/>
    </source>
</evidence>
<proteinExistence type="predicted"/>
<dbReference type="AlphaFoldDB" id="A0A2U8PU95"/>
<dbReference type="Proteomes" id="UP000215884">
    <property type="component" value="Chromosome"/>
</dbReference>
<name>A0A2U8PU95_9BRAD</name>
<reference evidence="1 2" key="1">
    <citation type="journal article" date="2017" name="Syst. Appl. Microbiol.">
        <title>Soybeans inoculated with root zone soils of Canadian native legumes harbour diverse and novel Bradyrhizobium spp. that possess agricultural potential.</title>
        <authorList>
            <person name="Bromfield E.S.P."/>
            <person name="Cloutier S."/>
            <person name="Tambong J.T."/>
            <person name="Tran Thi T.V."/>
        </authorList>
    </citation>
    <scope>NUCLEOTIDE SEQUENCE [LARGE SCALE GENOMIC DNA]</scope>
    <source>
        <strain evidence="1 2">39S1MB</strain>
    </source>
</reference>
<dbReference type="KEGG" id="brq:CIT40_15405"/>
<protein>
    <submittedName>
        <fullName evidence="1">Uncharacterized protein</fullName>
    </submittedName>
</protein>
<evidence type="ECO:0000313" key="1">
    <source>
        <dbReference type="EMBL" id="AWM01282.1"/>
    </source>
</evidence>
<accession>A0A2U8PU95</accession>
<dbReference type="RefSeq" id="WP_094890290.1">
    <property type="nucleotide sequence ID" value="NZ_CP029426.2"/>
</dbReference>
<reference evidence="1 2" key="2">
    <citation type="journal article" date="2019" name="Int. J. Syst. Evol. Microbiol.">
        <title>Description and complete genome sequence of Bradyrhizobium amphicarpaeae sp. nov., harbouring photosystem and nitrogen-fixation genes.</title>
        <authorList>
            <person name="Bromfield E.S.P."/>
            <person name="Cloutier S."/>
            <person name="Nguyen H.D.T."/>
        </authorList>
    </citation>
    <scope>NUCLEOTIDE SEQUENCE [LARGE SCALE GENOMIC DNA]</scope>
    <source>
        <strain evidence="1 2">39S1MB</strain>
    </source>
</reference>
<dbReference type="OrthoDB" id="8481534at2"/>
<sequence>MTTDSEGRKINQGLRRSQAEIQHLIDCFGDYLAQKNKYDRSGIEAVWFYLVQTYRWTPAVVRALNTDDLDFLLHDEMRGWKAPNDNKPGEGYR</sequence>
<keyword evidence="2" id="KW-1185">Reference proteome</keyword>
<dbReference type="EMBL" id="CP029426">
    <property type="protein sequence ID" value="AWM01282.1"/>
    <property type="molecule type" value="Genomic_DNA"/>
</dbReference>
<gene>
    <name evidence="1" type="ORF">CIT40_15405</name>
</gene>
<organism evidence="1 2">
    <name type="scientific">Bradyrhizobium amphicarpaeae</name>
    <dbReference type="NCBI Taxonomy" id="1404768"/>
    <lineage>
        <taxon>Bacteria</taxon>
        <taxon>Pseudomonadati</taxon>
        <taxon>Pseudomonadota</taxon>
        <taxon>Alphaproteobacteria</taxon>
        <taxon>Hyphomicrobiales</taxon>
        <taxon>Nitrobacteraceae</taxon>
        <taxon>Bradyrhizobium</taxon>
    </lineage>
</organism>